<dbReference type="AlphaFoldDB" id="A0AAV7VZ44"/>
<dbReference type="EMBL" id="JANPWB010000002">
    <property type="protein sequence ID" value="KAJ1206973.1"/>
    <property type="molecule type" value="Genomic_DNA"/>
</dbReference>
<accession>A0AAV7VZ44</accession>
<evidence type="ECO:0000313" key="2">
    <source>
        <dbReference type="EMBL" id="KAJ1206973.1"/>
    </source>
</evidence>
<evidence type="ECO:0000256" key="1">
    <source>
        <dbReference type="SAM" id="MobiDB-lite"/>
    </source>
</evidence>
<protein>
    <submittedName>
        <fullName evidence="2">Uncharacterized protein</fullName>
    </submittedName>
</protein>
<name>A0AAV7VZ44_PLEWA</name>
<keyword evidence="3" id="KW-1185">Reference proteome</keyword>
<feature type="region of interest" description="Disordered" evidence="1">
    <location>
        <begin position="76"/>
        <end position="120"/>
    </location>
</feature>
<organism evidence="2 3">
    <name type="scientific">Pleurodeles waltl</name>
    <name type="common">Iberian ribbed newt</name>
    <dbReference type="NCBI Taxonomy" id="8319"/>
    <lineage>
        <taxon>Eukaryota</taxon>
        <taxon>Metazoa</taxon>
        <taxon>Chordata</taxon>
        <taxon>Craniata</taxon>
        <taxon>Vertebrata</taxon>
        <taxon>Euteleostomi</taxon>
        <taxon>Amphibia</taxon>
        <taxon>Batrachia</taxon>
        <taxon>Caudata</taxon>
        <taxon>Salamandroidea</taxon>
        <taxon>Salamandridae</taxon>
        <taxon>Pleurodelinae</taxon>
        <taxon>Pleurodeles</taxon>
    </lineage>
</organism>
<sequence length="120" mass="12675">MKAQDRWQNVPESILANVTAATHVAYLPGAEVQIAQPTLTHRFGTCFSGMGAHSEEPTVGPLISVSRLLLTPPCHAPAASSMPDPRRVRAGNGGKHAGGVEEAPTDTARRDKSNSTHLQS</sequence>
<proteinExistence type="predicted"/>
<evidence type="ECO:0000313" key="3">
    <source>
        <dbReference type="Proteomes" id="UP001066276"/>
    </source>
</evidence>
<dbReference type="Proteomes" id="UP001066276">
    <property type="component" value="Chromosome 1_2"/>
</dbReference>
<gene>
    <name evidence="2" type="ORF">NDU88_002366</name>
</gene>
<comment type="caution">
    <text evidence="2">The sequence shown here is derived from an EMBL/GenBank/DDBJ whole genome shotgun (WGS) entry which is preliminary data.</text>
</comment>
<reference evidence="2" key="1">
    <citation type="journal article" date="2022" name="bioRxiv">
        <title>Sequencing and chromosome-scale assembly of the giantPleurodeles waltlgenome.</title>
        <authorList>
            <person name="Brown T."/>
            <person name="Elewa A."/>
            <person name="Iarovenko S."/>
            <person name="Subramanian E."/>
            <person name="Araus A.J."/>
            <person name="Petzold A."/>
            <person name="Susuki M."/>
            <person name="Suzuki K.-i.T."/>
            <person name="Hayashi T."/>
            <person name="Toyoda A."/>
            <person name="Oliveira C."/>
            <person name="Osipova E."/>
            <person name="Leigh N.D."/>
            <person name="Simon A."/>
            <person name="Yun M.H."/>
        </authorList>
    </citation>
    <scope>NUCLEOTIDE SEQUENCE</scope>
    <source>
        <strain evidence="2">20211129_DDA</strain>
        <tissue evidence="2">Liver</tissue>
    </source>
</reference>